<sequence>GSYAKQLNTLDIHISELTIFPNLYFHTTELVAVESARKTLSACARFGYPEVKEGRKCEFCGTKKFGYVDVECILLLAYPLLIFDKKLNVLSSKPDSYSAHKKPSEEDSLAVFRKLVHFTRTSAGEWKTLLGVLGKEACKFV</sequence>
<evidence type="ECO:0000313" key="1">
    <source>
        <dbReference type="EMBL" id="KAJ8933242.1"/>
    </source>
</evidence>
<dbReference type="Proteomes" id="UP001162162">
    <property type="component" value="Unassembled WGS sequence"/>
</dbReference>
<comment type="caution">
    <text evidence="1">The sequence shown here is derived from an EMBL/GenBank/DDBJ whole genome shotgun (WGS) entry which is preliminary data.</text>
</comment>
<dbReference type="EMBL" id="JAPWTK010001262">
    <property type="protein sequence ID" value="KAJ8933242.1"/>
    <property type="molecule type" value="Genomic_DNA"/>
</dbReference>
<dbReference type="AlphaFoldDB" id="A0AAV8X3Y5"/>
<keyword evidence="2" id="KW-1185">Reference proteome</keyword>
<reference evidence="1" key="1">
    <citation type="journal article" date="2023" name="Insect Mol. Biol.">
        <title>Genome sequencing provides insights into the evolution of gene families encoding plant cell wall-degrading enzymes in longhorned beetles.</title>
        <authorList>
            <person name="Shin N.R."/>
            <person name="Okamura Y."/>
            <person name="Kirsch R."/>
            <person name="Pauchet Y."/>
        </authorList>
    </citation>
    <scope>NUCLEOTIDE SEQUENCE</scope>
    <source>
        <strain evidence="1">AMC_N1</strain>
    </source>
</reference>
<protein>
    <submittedName>
        <fullName evidence="1">Uncharacterized protein</fullName>
    </submittedName>
</protein>
<feature type="non-terminal residue" evidence="1">
    <location>
        <position position="1"/>
    </location>
</feature>
<proteinExistence type="predicted"/>
<evidence type="ECO:0000313" key="2">
    <source>
        <dbReference type="Proteomes" id="UP001162162"/>
    </source>
</evidence>
<gene>
    <name evidence="1" type="ORF">NQ318_011681</name>
</gene>
<accession>A0AAV8X3Y5</accession>
<name>A0AAV8X3Y5_9CUCU</name>
<organism evidence="1 2">
    <name type="scientific">Aromia moschata</name>
    <dbReference type="NCBI Taxonomy" id="1265417"/>
    <lineage>
        <taxon>Eukaryota</taxon>
        <taxon>Metazoa</taxon>
        <taxon>Ecdysozoa</taxon>
        <taxon>Arthropoda</taxon>
        <taxon>Hexapoda</taxon>
        <taxon>Insecta</taxon>
        <taxon>Pterygota</taxon>
        <taxon>Neoptera</taxon>
        <taxon>Endopterygota</taxon>
        <taxon>Coleoptera</taxon>
        <taxon>Polyphaga</taxon>
        <taxon>Cucujiformia</taxon>
        <taxon>Chrysomeloidea</taxon>
        <taxon>Cerambycidae</taxon>
        <taxon>Cerambycinae</taxon>
        <taxon>Callichromatini</taxon>
        <taxon>Aromia</taxon>
    </lineage>
</organism>